<dbReference type="InterPro" id="IPR011990">
    <property type="entry name" value="TPR-like_helical_dom_sf"/>
</dbReference>
<reference evidence="5" key="1">
    <citation type="submission" date="2023-01" db="EMBL/GenBank/DDBJ databases">
        <title>Vibrio sp. CB1-14 genome sequencing.</title>
        <authorList>
            <person name="Otstavnykh N."/>
            <person name="Isaeva M."/>
            <person name="Meleshko D."/>
        </authorList>
    </citation>
    <scope>NUCLEOTIDE SEQUENCE</scope>
    <source>
        <strain evidence="5">CB1-14</strain>
    </source>
</reference>
<dbReference type="SMART" id="SM00028">
    <property type="entry name" value="TPR"/>
    <property type="match status" value="4"/>
</dbReference>
<evidence type="ECO:0000256" key="4">
    <source>
        <dbReference type="SAM" id="SignalP"/>
    </source>
</evidence>
<gene>
    <name evidence="5" type="primary">pilW</name>
    <name evidence="5" type="ORF">PG915_10145</name>
</gene>
<feature type="repeat" description="TPR" evidence="3">
    <location>
        <begin position="70"/>
        <end position="103"/>
    </location>
</feature>
<dbReference type="Pfam" id="PF13424">
    <property type="entry name" value="TPR_12"/>
    <property type="match status" value="1"/>
</dbReference>
<sequence length="241" mass="27374">MKLSLAMLSTLFILFTSGCVTVSEESKVTAAPMDAAETRIELGLAYMKREQYSRAKQDFEKALEFAPKYYRTHLSMAYYFEAVGQFEQASDAYQTALQVAPSNGEVYHNYGTFLCKRGKYDLAETMLVAATEQPNYYQIAESYENAGLCALKAERSNEARRFFEKSLEHDPYRPNATIQLAAIEVNAGDYSKARARLLKFHHRFGFQKPSLTVLRNLERKVGNVVMAEKYQALLDDLTNDS</sequence>
<keyword evidence="4" id="KW-0732">Signal</keyword>
<dbReference type="InterPro" id="IPR019734">
    <property type="entry name" value="TPR_rpt"/>
</dbReference>
<evidence type="ECO:0000256" key="2">
    <source>
        <dbReference type="ARBA" id="ARBA00022803"/>
    </source>
</evidence>
<dbReference type="PROSITE" id="PS50005">
    <property type="entry name" value="TPR"/>
    <property type="match status" value="3"/>
</dbReference>
<dbReference type="RefSeq" id="WP_353496422.1">
    <property type="nucleotide sequence ID" value="NZ_CP115920.1"/>
</dbReference>
<dbReference type="PROSITE" id="PS51257">
    <property type="entry name" value="PROKAR_LIPOPROTEIN"/>
    <property type="match status" value="1"/>
</dbReference>
<dbReference type="InterPro" id="IPR050498">
    <property type="entry name" value="Ycf3"/>
</dbReference>
<evidence type="ECO:0000313" key="5">
    <source>
        <dbReference type="EMBL" id="XCD14958.1"/>
    </source>
</evidence>
<dbReference type="Pfam" id="PF13181">
    <property type="entry name" value="TPR_8"/>
    <property type="match status" value="1"/>
</dbReference>
<dbReference type="AlphaFoldDB" id="A0AAU8BHD1"/>
<dbReference type="NCBIfam" id="TIGR02521">
    <property type="entry name" value="type_IV_pilW"/>
    <property type="match status" value="1"/>
</dbReference>
<feature type="signal peptide" evidence="4">
    <location>
        <begin position="1"/>
        <end position="22"/>
    </location>
</feature>
<dbReference type="KEGG" id="vck:PG915_10145"/>
<dbReference type="InterPro" id="IPR013360">
    <property type="entry name" value="Pilus_4_PilW"/>
</dbReference>
<organism evidence="5">
    <name type="scientific">Vibrio chaetopteri</name>
    <dbReference type="NCBI Taxonomy" id="3016528"/>
    <lineage>
        <taxon>Bacteria</taxon>
        <taxon>Pseudomonadati</taxon>
        <taxon>Pseudomonadota</taxon>
        <taxon>Gammaproteobacteria</taxon>
        <taxon>Vibrionales</taxon>
        <taxon>Vibrionaceae</taxon>
        <taxon>Vibrio</taxon>
    </lineage>
</organism>
<dbReference type="PROSITE" id="PS50293">
    <property type="entry name" value="TPR_REGION"/>
    <property type="match status" value="1"/>
</dbReference>
<dbReference type="Pfam" id="PF00515">
    <property type="entry name" value="TPR_1"/>
    <property type="match status" value="1"/>
</dbReference>
<feature type="repeat" description="TPR" evidence="3">
    <location>
        <begin position="140"/>
        <end position="173"/>
    </location>
</feature>
<feature type="chain" id="PRO_5043739525" evidence="4">
    <location>
        <begin position="23"/>
        <end position="241"/>
    </location>
</feature>
<keyword evidence="1" id="KW-0677">Repeat</keyword>
<name>A0AAU8BHD1_9VIBR</name>
<keyword evidence="2 3" id="KW-0802">TPR repeat</keyword>
<proteinExistence type="predicted"/>
<evidence type="ECO:0000256" key="3">
    <source>
        <dbReference type="PROSITE-ProRule" id="PRU00339"/>
    </source>
</evidence>
<evidence type="ECO:0000256" key="1">
    <source>
        <dbReference type="ARBA" id="ARBA00022737"/>
    </source>
</evidence>
<dbReference type="SUPFAM" id="SSF48452">
    <property type="entry name" value="TPR-like"/>
    <property type="match status" value="1"/>
</dbReference>
<protein>
    <submittedName>
        <fullName evidence="5">Type IV pilus biogenesis/stability protein PilW</fullName>
    </submittedName>
</protein>
<dbReference type="Gene3D" id="1.25.40.10">
    <property type="entry name" value="Tetratricopeptide repeat domain"/>
    <property type="match status" value="1"/>
</dbReference>
<dbReference type="PANTHER" id="PTHR44858:SF1">
    <property type="entry name" value="UDP-N-ACETYLGLUCOSAMINE--PEPTIDE N-ACETYLGLUCOSAMINYLTRANSFERASE SPINDLY-RELATED"/>
    <property type="match status" value="1"/>
</dbReference>
<accession>A0AAU8BHD1</accession>
<dbReference type="PANTHER" id="PTHR44858">
    <property type="entry name" value="TETRATRICOPEPTIDE REPEAT PROTEIN 6"/>
    <property type="match status" value="1"/>
</dbReference>
<feature type="repeat" description="TPR" evidence="3">
    <location>
        <begin position="36"/>
        <end position="69"/>
    </location>
</feature>
<dbReference type="EMBL" id="CP115920">
    <property type="protein sequence ID" value="XCD14958.1"/>
    <property type="molecule type" value="Genomic_DNA"/>
</dbReference>